<dbReference type="HOGENOM" id="CLU_056423_0_0_1"/>
<evidence type="ECO:0000313" key="3">
    <source>
        <dbReference type="Proteomes" id="UP000054321"/>
    </source>
</evidence>
<proteinExistence type="predicted"/>
<reference evidence="3" key="2">
    <citation type="submission" date="2015-01" db="EMBL/GenBank/DDBJ databases">
        <title>Evolutionary Origins and Diversification of the Mycorrhizal Mutualists.</title>
        <authorList>
            <consortium name="DOE Joint Genome Institute"/>
            <consortium name="Mycorrhizal Genomics Consortium"/>
            <person name="Kohler A."/>
            <person name="Kuo A."/>
            <person name="Nagy L.G."/>
            <person name="Floudas D."/>
            <person name="Copeland A."/>
            <person name="Barry K.W."/>
            <person name="Cichocki N."/>
            <person name="Veneault-Fourrey C."/>
            <person name="LaButti K."/>
            <person name="Lindquist E.A."/>
            <person name="Lipzen A."/>
            <person name="Lundell T."/>
            <person name="Morin E."/>
            <person name="Murat C."/>
            <person name="Riley R."/>
            <person name="Ohm R."/>
            <person name="Sun H."/>
            <person name="Tunlid A."/>
            <person name="Henrissat B."/>
            <person name="Grigoriev I.V."/>
            <person name="Hibbett D.S."/>
            <person name="Martin F."/>
        </authorList>
    </citation>
    <scope>NUCLEOTIDE SEQUENCE [LARGE SCALE GENOMIC DNA]</scope>
    <source>
        <strain evidence="3">Zn</strain>
    </source>
</reference>
<feature type="compositionally biased region" description="Polar residues" evidence="1">
    <location>
        <begin position="315"/>
        <end position="329"/>
    </location>
</feature>
<accession>A0A0C3H1F1</accession>
<feature type="compositionally biased region" description="Basic residues" evidence="1">
    <location>
        <begin position="304"/>
        <end position="314"/>
    </location>
</feature>
<dbReference type="EMBL" id="KN832884">
    <property type="protein sequence ID" value="KIM96336.1"/>
    <property type="molecule type" value="Genomic_DNA"/>
</dbReference>
<keyword evidence="3" id="KW-1185">Reference proteome</keyword>
<evidence type="ECO:0000256" key="1">
    <source>
        <dbReference type="SAM" id="MobiDB-lite"/>
    </source>
</evidence>
<sequence length="329" mass="37021">MLRLSSNIYSNIFFRDEVDNLDITGLHTVLSAPTAFTGQRLSGSLVVRHYGIQEHVFDTVQCLLRGEVKSKVKRTGSIVRNIKQPLIWMSCIKLAADFERVRLEDSLTTAYKTDFFFEIPEYIMLPSDDECLPHKLPPSIRVVKSALHAVGGTCDVVYYIEARVLRRMHLVSHASREIIIIPTAEIPPPLEPGDLKKEFQLTATSSFGSFWNPAKSVTVVASSSEPRPLIFPTNKGNYGSTELHLNFKMRSILGDDGQITGPQLTACEVMITPEAVTYFLEHEQESVMSTAEALQSPVTVLKRTTFKTKKRNRTPPHQSSKRLLQSRYP</sequence>
<evidence type="ECO:0000313" key="2">
    <source>
        <dbReference type="EMBL" id="KIM96336.1"/>
    </source>
</evidence>
<dbReference type="InParanoid" id="A0A0C3H1F1"/>
<reference evidence="2 3" key="1">
    <citation type="submission" date="2014-04" db="EMBL/GenBank/DDBJ databases">
        <authorList>
            <consortium name="DOE Joint Genome Institute"/>
            <person name="Kuo A."/>
            <person name="Martino E."/>
            <person name="Perotto S."/>
            <person name="Kohler A."/>
            <person name="Nagy L.G."/>
            <person name="Floudas D."/>
            <person name="Copeland A."/>
            <person name="Barry K.W."/>
            <person name="Cichocki N."/>
            <person name="Veneault-Fourrey C."/>
            <person name="LaButti K."/>
            <person name="Lindquist E.A."/>
            <person name="Lipzen A."/>
            <person name="Lundell T."/>
            <person name="Morin E."/>
            <person name="Murat C."/>
            <person name="Sun H."/>
            <person name="Tunlid A."/>
            <person name="Henrissat B."/>
            <person name="Grigoriev I.V."/>
            <person name="Hibbett D.S."/>
            <person name="Martin F."/>
            <person name="Nordberg H.P."/>
            <person name="Cantor M.N."/>
            <person name="Hua S.X."/>
        </authorList>
    </citation>
    <scope>NUCLEOTIDE SEQUENCE [LARGE SCALE GENOMIC DNA]</scope>
    <source>
        <strain evidence="2 3">Zn</strain>
    </source>
</reference>
<name>A0A0C3H1F1_OIDMZ</name>
<dbReference type="AlphaFoldDB" id="A0A0C3H1F1"/>
<dbReference type="OrthoDB" id="3431975at2759"/>
<gene>
    <name evidence="2" type="ORF">OIDMADRAFT_32999</name>
</gene>
<feature type="region of interest" description="Disordered" evidence="1">
    <location>
        <begin position="304"/>
        <end position="329"/>
    </location>
</feature>
<organism evidence="2 3">
    <name type="scientific">Oidiodendron maius (strain Zn)</name>
    <dbReference type="NCBI Taxonomy" id="913774"/>
    <lineage>
        <taxon>Eukaryota</taxon>
        <taxon>Fungi</taxon>
        <taxon>Dikarya</taxon>
        <taxon>Ascomycota</taxon>
        <taxon>Pezizomycotina</taxon>
        <taxon>Leotiomycetes</taxon>
        <taxon>Leotiomycetes incertae sedis</taxon>
        <taxon>Myxotrichaceae</taxon>
        <taxon>Oidiodendron</taxon>
    </lineage>
</organism>
<dbReference type="Proteomes" id="UP000054321">
    <property type="component" value="Unassembled WGS sequence"/>
</dbReference>
<protein>
    <submittedName>
        <fullName evidence="2">Uncharacterized protein</fullName>
    </submittedName>
</protein>